<evidence type="ECO:0000256" key="1">
    <source>
        <dbReference type="ARBA" id="ARBA00012513"/>
    </source>
</evidence>
<dbReference type="STRING" id="1448321.A0A317X0I2"/>
<evidence type="ECO:0000256" key="2">
    <source>
        <dbReference type="ARBA" id="ARBA00022527"/>
    </source>
</evidence>
<keyword evidence="2" id="KW-0723">Serine/threonine-protein kinase</keyword>
<evidence type="ECO:0000313" key="12">
    <source>
        <dbReference type="Proteomes" id="UP000247233"/>
    </source>
</evidence>
<evidence type="ECO:0000256" key="4">
    <source>
        <dbReference type="ARBA" id="ARBA00022741"/>
    </source>
</evidence>
<comment type="catalytic activity">
    <reaction evidence="7">
        <text>L-threonyl-[protein] + ATP = O-phospho-L-threonyl-[protein] + ADP + H(+)</text>
        <dbReference type="Rhea" id="RHEA:46608"/>
        <dbReference type="Rhea" id="RHEA-COMP:11060"/>
        <dbReference type="Rhea" id="RHEA-COMP:11605"/>
        <dbReference type="ChEBI" id="CHEBI:15378"/>
        <dbReference type="ChEBI" id="CHEBI:30013"/>
        <dbReference type="ChEBI" id="CHEBI:30616"/>
        <dbReference type="ChEBI" id="CHEBI:61977"/>
        <dbReference type="ChEBI" id="CHEBI:456216"/>
        <dbReference type="EC" id="2.7.11.1"/>
    </reaction>
</comment>
<keyword evidence="5 11" id="KW-0418">Kinase</keyword>
<dbReference type="SUPFAM" id="SSF56112">
    <property type="entry name" value="Protein kinase-like (PK-like)"/>
    <property type="match status" value="1"/>
</dbReference>
<dbReference type="SMART" id="SM00220">
    <property type="entry name" value="S_TKc"/>
    <property type="match status" value="1"/>
</dbReference>
<feature type="domain" description="Protein kinase" evidence="10">
    <location>
        <begin position="39"/>
        <end position="408"/>
    </location>
</feature>
<dbReference type="InterPro" id="IPR017441">
    <property type="entry name" value="Protein_kinase_ATP_BS"/>
</dbReference>
<keyword evidence="3" id="KW-0808">Transferase</keyword>
<accession>A0A317X0I2</accession>
<reference evidence="11 12" key="1">
    <citation type="submission" date="2016-12" db="EMBL/GenBank/DDBJ databases">
        <title>The genomes of Aspergillus section Nigri reveals drivers in fungal speciation.</title>
        <authorList>
            <consortium name="DOE Joint Genome Institute"/>
            <person name="Vesth T.C."/>
            <person name="Nybo J."/>
            <person name="Theobald S."/>
            <person name="Brandl J."/>
            <person name="Frisvad J.C."/>
            <person name="Nielsen K.F."/>
            <person name="Lyhne E.K."/>
            <person name="Kogle M.E."/>
            <person name="Kuo A."/>
            <person name="Riley R."/>
            <person name="Clum A."/>
            <person name="Nolan M."/>
            <person name="Lipzen A."/>
            <person name="Salamov A."/>
            <person name="Henrissat B."/>
            <person name="Wiebenga A."/>
            <person name="De Vries R.P."/>
            <person name="Grigoriev I.V."/>
            <person name="Mortensen U.H."/>
            <person name="Andersen M.R."/>
            <person name="Baker S.E."/>
        </authorList>
    </citation>
    <scope>NUCLEOTIDE SEQUENCE [LARGE SCALE GENOMIC DNA]</scope>
    <source>
        <strain evidence="11 12">CBS 117.55</strain>
    </source>
</reference>
<dbReference type="RefSeq" id="XP_025403885.1">
    <property type="nucleotide sequence ID" value="XM_025544560.1"/>
</dbReference>
<evidence type="ECO:0000256" key="8">
    <source>
        <dbReference type="ARBA" id="ARBA00048679"/>
    </source>
</evidence>
<comment type="catalytic activity">
    <reaction evidence="8">
        <text>L-seryl-[protein] + ATP = O-phospho-L-seryl-[protein] + ADP + H(+)</text>
        <dbReference type="Rhea" id="RHEA:17989"/>
        <dbReference type="Rhea" id="RHEA-COMP:9863"/>
        <dbReference type="Rhea" id="RHEA-COMP:11604"/>
        <dbReference type="ChEBI" id="CHEBI:15378"/>
        <dbReference type="ChEBI" id="CHEBI:29999"/>
        <dbReference type="ChEBI" id="CHEBI:30616"/>
        <dbReference type="ChEBI" id="CHEBI:83421"/>
        <dbReference type="ChEBI" id="CHEBI:456216"/>
        <dbReference type="EC" id="2.7.11.1"/>
    </reaction>
</comment>
<evidence type="ECO:0000256" key="9">
    <source>
        <dbReference type="PROSITE-ProRule" id="PRU10141"/>
    </source>
</evidence>
<dbReference type="PANTHER" id="PTHR47634">
    <property type="entry name" value="PROTEIN KINASE DOMAIN-CONTAINING PROTEIN-RELATED"/>
    <property type="match status" value="1"/>
</dbReference>
<organism evidence="11 12">
    <name type="scientific">Aspergillus heteromorphus CBS 117.55</name>
    <dbReference type="NCBI Taxonomy" id="1448321"/>
    <lineage>
        <taxon>Eukaryota</taxon>
        <taxon>Fungi</taxon>
        <taxon>Dikarya</taxon>
        <taxon>Ascomycota</taxon>
        <taxon>Pezizomycotina</taxon>
        <taxon>Eurotiomycetes</taxon>
        <taxon>Eurotiomycetidae</taxon>
        <taxon>Eurotiales</taxon>
        <taxon>Aspergillaceae</taxon>
        <taxon>Aspergillus</taxon>
        <taxon>Aspergillus subgen. Circumdati</taxon>
    </lineage>
</organism>
<evidence type="ECO:0000256" key="6">
    <source>
        <dbReference type="ARBA" id="ARBA00022840"/>
    </source>
</evidence>
<dbReference type="EC" id="2.7.11.1" evidence="1"/>
<dbReference type="PROSITE" id="PS00107">
    <property type="entry name" value="PROTEIN_KINASE_ATP"/>
    <property type="match status" value="1"/>
</dbReference>
<dbReference type="GO" id="GO:0004674">
    <property type="term" value="F:protein serine/threonine kinase activity"/>
    <property type="evidence" value="ECO:0007669"/>
    <property type="project" value="UniProtKB-KW"/>
</dbReference>
<dbReference type="InterPro" id="IPR011009">
    <property type="entry name" value="Kinase-like_dom_sf"/>
</dbReference>
<keyword evidence="6 9" id="KW-0067">ATP-binding</keyword>
<dbReference type="PROSITE" id="PS50011">
    <property type="entry name" value="PROTEIN_KINASE_DOM"/>
    <property type="match status" value="1"/>
</dbReference>
<sequence>MTQGRRIEYNWIRDVETLENYEPGGYHPIMVGKMLHGRYYIADKLGHGEYSTVWLAHDTHLKRYVALKVNMASTIPREPKVLRALSASPDPSSPEHTGHGLVSDLLDEFEVQGPNGTHRCYTVTLAACSLRDTLFNCFFPLEIARALSYGLTWAVAHIHSRGYVHGDIYLNNALLKLPSNFDDLSIEQFYKKYGEPETVPITQCSGEPLPPNVPAKAVLPLFLGKTADKLTLSEARLLLSDFGEAFAPASEIRLGKDCHTPLSFRAPEIKFELEGLLTYSSDIWSLATAIWDIIGLHPIFNSNFVTEDELVCQYIDVLGPMPSEWWLRWEGRSQFFSEDGQSTEYHQRNKRPPLKETFENDVQKWRRKRESELGEDEAAAFLDLMRRMLVFRPEGRLTADEVLQSEWMVKWALPDYNRSLKDSL</sequence>
<dbReference type="GO" id="GO:0050684">
    <property type="term" value="P:regulation of mRNA processing"/>
    <property type="evidence" value="ECO:0007669"/>
    <property type="project" value="TreeGrafter"/>
</dbReference>
<feature type="binding site" evidence="9">
    <location>
        <position position="68"/>
    </location>
    <ligand>
        <name>ATP</name>
        <dbReference type="ChEBI" id="CHEBI:30616"/>
    </ligand>
</feature>
<dbReference type="Gene3D" id="3.30.200.20">
    <property type="entry name" value="Phosphorylase Kinase, domain 1"/>
    <property type="match status" value="1"/>
</dbReference>
<proteinExistence type="predicted"/>
<evidence type="ECO:0000259" key="10">
    <source>
        <dbReference type="PROSITE" id="PS50011"/>
    </source>
</evidence>
<dbReference type="GO" id="GO:0000245">
    <property type="term" value="P:spliceosomal complex assembly"/>
    <property type="evidence" value="ECO:0007669"/>
    <property type="project" value="TreeGrafter"/>
</dbReference>
<dbReference type="AlphaFoldDB" id="A0A317X0I2"/>
<name>A0A317X0I2_9EURO</name>
<dbReference type="EMBL" id="MSFL01000001">
    <property type="protein sequence ID" value="PWY92146.1"/>
    <property type="molecule type" value="Genomic_DNA"/>
</dbReference>
<keyword evidence="12" id="KW-1185">Reference proteome</keyword>
<dbReference type="GeneID" id="37066797"/>
<dbReference type="Pfam" id="PF00069">
    <property type="entry name" value="Pkinase"/>
    <property type="match status" value="1"/>
</dbReference>
<dbReference type="Gene3D" id="1.10.510.10">
    <property type="entry name" value="Transferase(Phosphotransferase) domain 1"/>
    <property type="match status" value="1"/>
</dbReference>
<evidence type="ECO:0000256" key="3">
    <source>
        <dbReference type="ARBA" id="ARBA00022679"/>
    </source>
</evidence>
<evidence type="ECO:0000256" key="5">
    <source>
        <dbReference type="ARBA" id="ARBA00022777"/>
    </source>
</evidence>
<dbReference type="InterPro" id="IPR000719">
    <property type="entry name" value="Prot_kinase_dom"/>
</dbReference>
<evidence type="ECO:0000313" key="11">
    <source>
        <dbReference type="EMBL" id="PWY92146.1"/>
    </source>
</evidence>
<dbReference type="VEuPathDB" id="FungiDB:BO70DRAFT_367373"/>
<comment type="caution">
    <text evidence="11">The sequence shown here is derived from an EMBL/GenBank/DDBJ whole genome shotgun (WGS) entry which is preliminary data.</text>
</comment>
<evidence type="ECO:0000256" key="7">
    <source>
        <dbReference type="ARBA" id="ARBA00047899"/>
    </source>
</evidence>
<dbReference type="PANTHER" id="PTHR47634:SF9">
    <property type="entry name" value="PROTEIN KINASE DOMAIN-CONTAINING PROTEIN-RELATED"/>
    <property type="match status" value="1"/>
</dbReference>
<gene>
    <name evidence="11" type="ORF">BO70DRAFT_367373</name>
</gene>
<dbReference type="GO" id="GO:0005524">
    <property type="term" value="F:ATP binding"/>
    <property type="evidence" value="ECO:0007669"/>
    <property type="project" value="UniProtKB-UniRule"/>
</dbReference>
<dbReference type="Proteomes" id="UP000247233">
    <property type="component" value="Unassembled WGS sequence"/>
</dbReference>
<keyword evidence="4 9" id="KW-0547">Nucleotide-binding</keyword>
<dbReference type="OrthoDB" id="5979581at2759"/>
<dbReference type="InterPro" id="IPR051334">
    <property type="entry name" value="SRPK"/>
</dbReference>
<protein>
    <recommendedName>
        <fullName evidence="1">non-specific serine/threonine protein kinase</fullName>
        <ecNumber evidence="1">2.7.11.1</ecNumber>
    </recommendedName>
</protein>